<dbReference type="Proteomes" id="UP000012429">
    <property type="component" value="Unassembled WGS sequence"/>
</dbReference>
<gene>
    <name evidence="1" type="ORF">RHSP_72583</name>
</gene>
<sequence>MRDEDLAAVDGVVAVDHFQERALADAGRAAEHDAFAGGDGEGDIGDDRQAQAVAQVHGEAFEDFGNDEWGCHDTSSDLQDRRDEQLRIGFARIVEHTVGETMLDHLSVLHHHHAVRQEAGNGEVVRDDDRRKAEIVDEAANEVEQAGLHGNVETAGRLVHEDKAGAGHQIAGDLQALAHAAGEGARLIVDAVGVDFHPLQPVDGRVADVAVVAVADRHQPLADIGAGRNRHAQAVGRVLMHEAPVGPHQEPALGLVHAEEVTIGLVAHMIFDAACRRQQSRRNAVEQRRLAGAGFADDGQHFAGPKLEGHVPAPDTAAVELRDILDLEKR</sequence>
<dbReference type="EMBL" id="AQHN01000089">
    <property type="protein sequence ID" value="ENN84500.1"/>
    <property type="molecule type" value="Genomic_DNA"/>
</dbReference>
<name>N6US13_9HYPH</name>
<dbReference type="AlphaFoldDB" id="N6US13"/>
<evidence type="ECO:0000313" key="1">
    <source>
        <dbReference type="EMBL" id="ENN84500.1"/>
    </source>
</evidence>
<dbReference type="AntiFam" id="ANF00095">
    <property type="entry name" value="Shadow ORF (opposite ABC transporters)"/>
</dbReference>
<evidence type="ECO:0000313" key="2">
    <source>
        <dbReference type="Proteomes" id="UP000012429"/>
    </source>
</evidence>
<protein>
    <submittedName>
        <fullName evidence="1">Uncharacterized protein</fullName>
    </submittedName>
</protein>
<accession>N6US13</accession>
<dbReference type="AntiFam" id="ANF00142">
    <property type="entry name" value="Shadow ORF (opposite yadG)"/>
</dbReference>
<proteinExistence type="predicted"/>
<organism evidence="1 2">
    <name type="scientific">Rhizobium freirei PRF 81</name>
    <dbReference type="NCBI Taxonomy" id="363754"/>
    <lineage>
        <taxon>Bacteria</taxon>
        <taxon>Pseudomonadati</taxon>
        <taxon>Pseudomonadota</taxon>
        <taxon>Alphaproteobacteria</taxon>
        <taxon>Hyphomicrobiales</taxon>
        <taxon>Rhizobiaceae</taxon>
        <taxon>Rhizobium/Agrobacterium group</taxon>
        <taxon>Rhizobium</taxon>
    </lineage>
</organism>
<keyword evidence="2" id="KW-1185">Reference proteome</keyword>
<comment type="caution">
    <text evidence="1">The sequence shown here is derived from an EMBL/GenBank/DDBJ whole genome shotgun (WGS) entry which is preliminary data.</text>
</comment>
<reference evidence="1 2" key="1">
    <citation type="journal article" date="2012" name="BMC Genomics">
        <title>Genomic basis of broad host range and environmental adaptability of Rhizobium tropici CIAT 899 and Rhizobium sp. PRF 81 which are used in inoculants for common bean (Phaseolus vulgaris L.).</title>
        <authorList>
            <person name="Ormeno-Orrillo E."/>
            <person name="Menna P."/>
            <person name="Almeida L.G."/>
            <person name="Ollero F.J."/>
            <person name="Nicolas M.F."/>
            <person name="Pains Rodrigues E."/>
            <person name="Shigueyoshi Nakatani A."/>
            <person name="Silva Batista J.S."/>
            <person name="Oliveira Chueire L.M."/>
            <person name="Souza R.C."/>
            <person name="Ribeiro Vasconcelos A.T."/>
            <person name="Megias M."/>
            <person name="Hungria M."/>
            <person name="Martinez-Romero E."/>
        </authorList>
    </citation>
    <scope>NUCLEOTIDE SEQUENCE [LARGE SCALE GENOMIC DNA]</scope>
    <source>
        <strain evidence="1 2">PRF 81</strain>
    </source>
</reference>